<organism evidence="1 2">
    <name type="scientific">Vibrio cholerae</name>
    <dbReference type="NCBI Taxonomy" id="666"/>
    <lineage>
        <taxon>Bacteria</taxon>
        <taxon>Pseudomonadati</taxon>
        <taxon>Pseudomonadota</taxon>
        <taxon>Gammaproteobacteria</taxon>
        <taxon>Vibrionales</taxon>
        <taxon>Vibrionaceae</taxon>
        <taxon>Vibrio</taxon>
    </lineage>
</organism>
<gene>
    <name evidence="1" type="ORF">FXF03_02395</name>
</gene>
<name>A0ABD7STJ6_VIBCL</name>
<sequence length="164" mass="18802">MELDWIVNQNRLSLYVEPNKGELCKLQAFISAHDLKVMKNDNGLTVYSDKPITLGDYLSILNKFDSSDIATKVSTLNAQRWCQNLFDITLSRINISAMSRFLNNQVDDFTGCLLREQIQKMIELDLSDKVANGDKLIFRPNFHKLKAMYTKSKHEICVTSLPLI</sequence>
<accession>A0ABD7STJ6</accession>
<proteinExistence type="predicted"/>
<dbReference type="AlphaFoldDB" id="A0ABD7STJ6"/>
<evidence type="ECO:0000313" key="2">
    <source>
        <dbReference type="Proteomes" id="UP000323819"/>
    </source>
</evidence>
<dbReference type="RefSeq" id="WP_148521597.1">
    <property type="nucleotide sequence ID" value="NZ_VSIJ01000005.1"/>
</dbReference>
<evidence type="ECO:0000313" key="1">
    <source>
        <dbReference type="EMBL" id="TXX67450.1"/>
    </source>
</evidence>
<reference evidence="1 2" key="1">
    <citation type="submission" date="2019-06" db="EMBL/GenBank/DDBJ databases">
        <title>Vibrio cholerae phylogeny based on whole-genome sequencing reveals genetic diversity and population strucutre.</title>
        <authorList>
            <person name="Zhiqiu Y."/>
            <person name="Bin L."/>
            <person name="Lingyan J."/>
        </authorList>
    </citation>
    <scope>NUCLEOTIDE SEQUENCE [LARGE SCALE GENOMIC DNA]</scope>
    <source>
        <strain evidence="1 2">N2814</strain>
    </source>
</reference>
<comment type="caution">
    <text evidence="1">The sequence shown here is derived from an EMBL/GenBank/DDBJ whole genome shotgun (WGS) entry which is preliminary data.</text>
</comment>
<dbReference type="Proteomes" id="UP000323819">
    <property type="component" value="Unassembled WGS sequence"/>
</dbReference>
<protein>
    <submittedName>
        <fullName evidence="1">Uncharacterized protein</fullName>
    </submittedName>
</protein>
<dbReference type="EMBL" id="VSIJ01000005">
    <property type="protein sequence ID" value="TXX67450.1"/>
    <property type="molecule type" value="Genomic_DNA"/>
</dbReference>